<dbReference type="PANTHER" id="PTHR38465">
    <property type="entry name" value="HTH-TYPE TRANSCRIPTIONAL REGULATOR MJ1563-RELATED"/>
    <property type="match status" value="1"/>
</dbReference>
<comment type="caution">
    <text evidence="5">The sequence shown here is derived from an EMBL/GenBank/DDBJ whole genome shotgun (WGS) entry which is preliminary data.</text>
</comment>
<dbReference type="Proteomes" id="UP001595872">
    <property type="component" value="Unassembled WGS sequence"/>
</dbReference>
<dbReference type="Gene3D" id="1.10.10.10">
    <property type="entry name" value="Winged helix-like DNA-binding domain superfamily/Winged helix DNA-binding domain"/>
    <property type="match status" value="1"/>
</dbReference>
<dbReference type="SUPFAM" id="SSF46785">
    <property type="entry name" value="Winged helix' DNA-binding domain"/>
    <property type="match status" value="1"/>
</dbReference>
<organism evidence="5 6">
    <name type="scientific">Actinomadura gamaensis</name>
    <dbReference type="NCBI Taxonomy" id="1763541"/>
    <lineage>
        <taxon>Bacteria</taxon>
        <taxon>Bacillati</taxon>
        <taxon>Actinomycetota</taxon>
        <taxon>Actinomycetes</taxon>
        <taxon>Streptosporangiales</taxon>
        <taxon>Thermomonosporaceae</taxon>
        <taxon>Actinomadura</taxon>
    </lineage>
</organism>
<name>A0ABV9TWJ7_9ACTN</name>
<evidence type="ECO:0000256" key="2">
    <source>
        <dbReference type="ARBA" id="ARBA00023125"/>
    </source>
</evidence>
<dbReference type="InterPro" id="IPR036388">
    <property type="entry name" value="WH-like_DNA-bd_sf"/>
</dbReference>
<dbReference type="InterPro" id="IPR036390">
    <property type="entry name" value="WH_DNA-bd_sf"/>
</dbReference>
<dbReference type="EMBL" id="JBHSIT010000003">
    <property type="protein sequence ID" value="MFC4908447.1"/>
    <property type="molecule type" value="Genomic_DNA"/>
</dbReference>
<dbReference type="RefSeq" id="WP_378255060.1">
    <property type="nucleotide sequence ID" value="NZ_JBHSIT010000003.1"/>
</dbReference>
<evidence type="ECO:0000256" key="3">
    <source>
        <dbReference type="ARBA" id="ARBA00023163"/>
    </source>
</evidence>
<evidence type="ECO:0000313" key="5">
    <source>
        <dbReference type="EMBL" id="MFC4908447.1"/>
    </source>
</evidence>
<keyword evidence="6" id="KW-1185">Reference proteome</keyword>
<keyword evidence="3" id="KW-0804">Transcription</keyword>
<dbReference type="PANTHER" id="PTHR38465:SF2">
    <property type="entry name" value="HTH-TYPE TRANSCRIPTIONAL REGULATOR MMPR5"/>
    <property type="match status" value="1"/>
</dbReference>
<proteinExistence type="predicted"/>
<keyword evidence="1" id="KW-0805">Transcription regulation</keyword>
<evidence type="ECO:0000313" key="6">
    <source>
        <dbReference type="Proteomes" id="UP001595872"/>
    </source>
</evidence>
<evidence type="ECO:0000256" key="1">
    <source>
        <dbReference type="ARBA" id="ARBA00023015"/>
    </source>
</evidence>
<evidence type="ECO:0000259" key="4">
    <source>
        <dbReference type="Pfam" id="PF12802"/>
    </source>
</evidence>
<protein>
    <submittedName>
        <fullName evidence="5">GbsR/MarR family transcriptional regulator</fullName>
    </submittedName>
</protein>
<dbReference type="Pfam" id="PF12802">
    <property type="entry name" value="MarR_2"/>
    <property type="match status" value="1"/>
</dbReference>
<dbReference type="InterPro" id="IPR000835">
    <property type="entry name" value="HTH_MarR-typ"/>
</dbReference>
<keyword evidence="2" id="KW-0238">DNA-binding</keyword>
<dbReference type="InterPro" id="IPR052362">
    <property type="entry name" value="HTH-GbsR_regulator"/>
</dbReference>
<sequence>MTDLRAPEGARPGRDQEAVLRFVERFASTLADAGWPRMAARVFVALLATDSGALTAAELSDELRVSPAAVSGAVRYLSHLDLISREREIGTRRDLYRVDNEAWQGALSNRDQALVRWAAGLAEGSELLGPDTPAGRRLAESAEFFEFIRREIQTIMERWVEHRDAVRAAEAREAAAG</sequence>
<feature type="domain" description="HTH marR-type" evidence="4">
    <location>
        <begin position="36"/>
        <end position="93"/>
    </location>
</feature>
<reference evidence="6" key="1">
    <citation type="journal article" date="2019" name="Int. J. Syst. Evol. Microbiol.">
        <title>The Global Catalogue of Microorganisms (GCM) 10K type strain sequencing project: providing services to taxonomists for standard genome sequencing and annotation.</title>
        <authorList>
            <consortium name="The Broad Institute Genomics Platform"/>
            <consortium name="The Broad Institute Genome Sequencing Center for Infectious Disease"/>
            <person name="Wu L."/>
            <person name="Ma J."/>
        </authorList>
    </citation>
    <scope>NUCLEOTIDE SEQUENCE [LARGE SCALE GENOMIC DNA]</scope>
    <source>
        <strain evidence="6">KLKA75</strain>
    </source>
</reference>
<gene>
    <name evidence="5" type="ORF">ACFPCY_14030</name>
</gene>
<accession>A0ABV9TWJ7</accession>